<dbReference type="EMBL" id="CAAJGR010000047">
    <property type="protein sequence ID" value="VHO01104.1"/>
    <property type="molecule type" value="Genomic_DNA"/>
</dbReference>
<proteinExistence type="predicted"/>
<dbReference type="AlphaFoldDB" id="A0A486XIX0"/>
<evidence type="ECO:0000313" key="1">
    <source>
        <dbReference type="EMBL" id="VHO01104.1"/>
    </source>
</evidence>
<accession>A0A486XIX0</accession>
<organism evidence="1">
    <name type="scientific">Rheinheimera sp. BAL341</name>
    <dbReference type="NCBI Taxonomy" id="1708203"/>
    <lineage>
        <taxon>Bacteria</taxon>
        <taxon>Pseudomonadati</taxon>
        <taxon>Pseudomonadota</taxon>
        <taxon>Gammaproteobacteria</taxon>
        <taxon>Chromatiales</taxon>
        <taxon>Chromatiaceae</taxon>
        <taxon>Rheinheimera</taxon>
    </lineage>
</organism>
<protein>
    <submittedName>
        <fullName evidence="1">Uncharacterized protein</fullName>
    </submittedName>
</protein>
<name>A0A486XIX0_9GAMM</name>
<reference evidence="1" key="1">
    <citation type="submission" date="2019-04" db="EMBL/GenBank/DDBJ databases">
        <authorList>
            <person name="Brambilla D."/>
        </authorList>
    </citation>
    <scope>NUCLEOTIDE SEQUENCE</scope>
    <source>
        <strain evidence="1">BAL1</strain>
    </source>
</reference>
<gene>
    <name evidence="1" type="ORF">BAL341_218</name>
</gene>
<sequence length="39" mass="4345">MLLKRYLQLARWLIMSSDSLPKADVNATNGSGAVFSFKD</sequence>